<keyword evidence="2" id="KW-1185">Reference proteome</keyword>
<organism evidence="1 2">
    <name type="scientific">Prunus dulcis</name>
    <name type="common">Almond</name>
    <name type="synonym">Amygdalus dulcis</name>
    <dbReference type="NCBI Taxonomy" id="3755"/>
    <lineage>
        <taxon>Eukaryota</taxon>
        <taxon>Viridiplantae</taxon>
        <taxon>Streptophyta</taxon>
        <taxon>Embryophyta</taxon>
        <taxon>Tracheophyta</taxon>
        <taxon>Spermatophyta</taxon>
        <taxon>Magnoliopsida</taxon>
        <taxon>eudicotyledons</taxon>
        <taxon>Gunneridae</taxon>
        <taxon>Pentapetalae</taxon>
        <taxon>rosids</taxon>
        <taxon>fabids</taxon>
        <taxon>Rosales</taxon>
        <taxon>Rosaceae</taxon>
        <taxon>Amygdaloideae</taxon>
        <taxon>Amygdaleae</taxon>
        <taxon>Prunus</taxon>
    </lineage>
</organism>
<comment type="caution">
    <text evidence="1">The sequence shown here is derived from an EMBL/GenBank/DDBJ whole genome shotgun (WGS) entry which is preliminary data.</text>
</comment>
<gene>
    <name evidence="1" type="ORF">L3X38_004488</name>
</gene>
<dbReference type="EMBL" id="JAJFAZ020000001">
    <property type="protein sequence ID" value="KAI5351597.1"/>
    <property type="molecule type" value="Genomic_DNA"/>
</dbReference>
<reference evidence="1 2" key="1">
    <citation type="journal article" date="2022" name="G3 (Bethesda)">
        <title>Whole-genome sequence and methylome profiling of the almond [Prunus dulcis (Mill.) D.A. Webb] cultivar 'Nonpareil'.</title>
        <authorList>
            <person name="D'Amico-Willman K.M."/>
            <person name="Ouma W.Z."/>
            <person name="Meulia T."/>
            <person name="Sideli G.M."/>
            <person name="Gradziel T.M."/>
            <person name="Fresnedo-Ramirez J."/>
        </authorList>
    </citation>
    <scope>NUCLEOTIDE SEQUENCE [LARGE SCALE GENOMIC DNA]</scope>
    <source>
        <strain evidence="1">Clone GOH B32 T37-40</strain>
    </source>
</reference>
<accession>A0AAD4ZP31</accession>
<proteinExistence type="predicted"/>
<name>A0AAD4ZP31_PRUDU</name>
<protein>
    <submittedName>
        <fullName evidence="1">Uncharacterized protein</fullName>
    </submittedName>
</protein>
<evidence type="ECO:0000313" key="1">
    <source>
        <dbReference type="EMBL" id="KAI5351597.1"/>
    </source>
</evidence>
<evidence type="ECO:0000313" key="2">
    <source>
        <dbReference type="Proteomes" id="UP001054821"/>
    </source>
</evidence>
<dbReference type="AlphaFoldDB" id="A0AAD4ZP31"/>
<sequence length="121" mass="13405">MGTPKLSSGARAIPGWVTHWEVAQSVMAVETSTWIMDSGASRYVYNILQGLADHRKLSKGEIVLRVDVPPVELQLPERKYFPLTPSAEIPPAELQLPWPKFACPSVARRAPLCIRRKSALA</sequence>
<dbReference type="Proteomes" id="UP001054821">
    <property type="component" value="Chromosome 1"/>
</dbReference>